<keyword evidence="5" id="KW-0862">Zinc</keyword>
<evidence type="ECO:0000256" key="7">
    <source>
        <dbReference type="ARBA" id="ARBA00023125"/>
    </source>
</evidence>
<dbReference type="AlphaFoldDB" id="A0A2P5Y5T8"/>
<reference evidence="13 14" key="1">
    <citation type="submission" date="2015-01" db="EMBL/GenBank/DDBJ databases">
        <title>Genome of allotetraploid Gossypium barbadense reveals genomic plasticity and fiber elongation in cotton evolution.</title>
        <authorList>
            <person name="Chen X."/>
            <person name="Liu X."/>
            <person name="Zhao B."/>
            <person name="Zheng H."/>
            <person name="Hu Y."/>
            <person name="Lu G."/>
            <person name="Yang C."/>
            <person name="Chen J."/>
            <person name="Shan C."/>
            <person name="Zhang L."/>
            <person name="Zhou Y."/>
            <person name="Wang L."/>
            <person name="Guo W."/>
            <person name="Bai Y."/>
            <person name="Ruan J."/>
            <person name="Shangguan X."/>
            <person name="Mao Y."/>
            <person name="Jiang J."/>
            <person name="Zhu Y."/>
            <person name="Lei J."/>
            <person name="Kang H."/>
            <person name="Chen S."/>
            <person name="He X."/>
            <person name="Wang R."/>
            <person name="Wang Y."/>
            <person name="Chen J."/>
            <person name="Wang L."/>
            <person name="Yu S."/>
            <person name="Wang B."/>
            <person name="Wei J."/>
            <person name="Song S."/>
            <person name="Lu X."/>
            <person name="Gao Z."/>
            <person name="Gu W."/>
            <person name="Deng X."/>
            <person name="Ma D."/>
            <person name="Wang S."/>
            <person name="Liang W."/>
            <person name="Fang L."/>
            <person name="Cai C."/>
            <person name="Zhu X."/>
            <person name="Zhou B."/>
            <person name="Zhang Y."/>
            <person name="Chen Z."/>
            <person name="Xu S."/>
            <person name="Zhu R."/>
            <person name="Wang S."/>
            <person name="Zhang T."/>
            <person name="Zhao G."/>
        </authorList>
    </citation>
    <scope>NUCLEOTIDE SEQUENCE [LARGE SCALE GENOMIC DNA]</scope>
    <source>
        <strain evidence="14">cv. Xinhai21</strain>
        <tissue evidence="13">Leaf</tissue>
    </source>
</reference>
<keyword evidence="10" id="KW-0539">Nucleus</keyword>
<keyword evidence="3" id="KW-0479">Metal-binding</keyword>
<dbReference type="EMBL" id="KZ663663">
    <property type="protein sequence ID" value="PPS10936.1"/>
    <property type="molecule type" value="Genomic_DNA"/>
</dbReference>
<organism evidence="13 14">
    <name type="scientific">Gossypium barbadense</name>
    <name type="common">Sea Island cotton</name>
    <name type="synonym">Hibiscus barbadensis</name>
    <dbReference type="NCBI Taxonomy" id="3634"/>
    <lineage>
        <taxon>Eukaryota</taxon>
        <taxon>Viridiplantae</taxon>
        <taxon>Streptophyta</taxon>
        <taxon>Embryophyta</taxon>
        <taxon>Tracheophyta</taxon>
        <taxon>Spermatophyta</taxon>
        <taxon>Magnoliopsida</taxon>
        <taxon>eudicotyledons</taxon>
        <taxon>Gunneridae</taxon>
        <taxon>Pentapetalae</taxon>
        <taxon>rosids</taxon>
        <taxon>malvids</taxon>
        <taxon>Malvales</taxon>
        <taxon>Malvaceae</taxon>
        <taxon>Malvoideae</taxon>
        <taxon>Gossypium</taxon>
    </lineage>
</organism>
<dbReference type="SMART" id="SM00401">
    <property type="entry name" value="ZnF_GATA"/>
    <property type="match status" value="1"/>
</dbReference>
<proteinExistence type="inferred from homology"/>
<protein>
    <recommendedName>
        <fullName evidence="12">GATA-type domain-containing protein</fullName>
    </recommendedName>
</protein>
<keyword evidence="7" id="KW-0238">DNA-binding</keyword>
<evidence type="ECO:0000313" key="13">
    <source>
        <dbReference type="EMBL" id="PPS10936.1"/>
    </source>
</evidence>
<comment type="similarity">
    <text evidence="2">Belongs to the type IV zinc-finger family. Class A subfamily.</text>
</comment>
<keyword evidence="6" id="KW-0805">Transcription regulation</keyword>
<evidence type="ECO:0000256" key="10">
    <source>
        <dbReference type="ARBA" id="ARBA00023242"/>
    </source>
</evidence>
<dbReference type="InterPro" id="IPR051140">
    <property type="entry name" value="GATA_TF"/>
</dbReference>
<dbReference type="InterPro" id="IPR000679">
    <property type="entry name" value="Znf_GATA"/>
</dbReference>
<evidence type="ECO:0000256" key="2">
    <source>
        <dbReference type="ARBA" id="ARBA00005694"/>
    </source>
</evidence>
<dbReference type="PROSITE" id="PS50114">
    <property type="entry name" value="GATA_ZN_FINGER_2"/>
    <property type="match status" value="1"/>
</dbReference>
<comment type="subcellular location">
    <subcellularLocation>
        <location evidence="1">Nucleus</location>
    </subcellularLocation>
</comment>
<dbReference type="GO" id="GO:0005634">
    <property type="term" value="C:nucleus"/>
    <property type="evidence" value="ECO:0007669"/>
    <property type="project" value="UniProtKB-SubCell"/>
</dbReference>
<name>A0A2P5Y5T8_GOSBA</name>
<evidence type="ECO:0000256" key="1">
    <source>
        <dbReference type="ARBA" id="ARBA00004123"/>
    </source>
</evidence>
<evidence type="ECO:0000313" key="14">
    <source>
        <dbReference type="Proteomes" id="UP000239757"/>
    </source>
</evidence>
<dbReference type="GO" id="GO:0043565">
    <property type="term" value="F:sequence-specific DNA binding"/>
    <property type="evidence" value="ECO:0007669"/>
    <property type="project" value="InterPro"/>
</dbReference>
<dbReference type="Proteomes" id="UP000239757">
    <property type="component" value="Unassembled WGS sequence"/>
</dbReference>
<dbReference type="FunFam" id="3.30.50.10:FF:000018">
    <property type="entry name" value="GATA transcription factor"/>
    <property type="match status" value="1"/>
</dbReference>
<evidence type="ECO:0000256" key="9">
    <source>
        <dbReference type="ARBA" id="ARBA00023163"/>
    </source>
</evidence>
<sequence length="335" mass="36993">MLKGLMVGVSGNVIKDFGFPLYDNNGGYGGGSFSGGEECDCNFQHLAGFCGGDFLDDSIVESLTFSGLFSCLVLFGDFEKSVLMLYIAKTKNMLLKGRWCSCLVQLNKQARPVCDGYSQQSSSTKASYSESMDVKGSSWFQTSSPVSVLDSHISSSGANRIPINPNLSFQGKRCRTNRRRASTLNSPFTLPFVSSTFSTSQRFYFPVGSKSESVSHLSQKPTKKRLKKKNLKLLSGFSESNNSSSQQLVIRKCGHCEVTETPQWRKGPMGSKTLCNACGVRYRSGRLFPEYRPAGSPTFIASLHSNSHKKVVEMRRKSQFTGDSNNIRVVVKKWL</sequence>
<keyword evidence="9" id="KW-0804">Transcription</keyword>
<evidence type="ECO:0000256" key="3">
    <source>
        <dbReference type="ARBA" id="ARBA00022723"/>
    </source>
</evidence>
<dbReference type="PANTHER" id="PTHR45658">
    <property type="entry name" value="GATA TRANSCRIPTION FACTOR"/>
    <property type="match status" value="1"/>
</dbReference>
<dbReference type="CDD" id="cd00202">
    <property type="entry name" value="ZnF_GATA"/>
    <property type="match status" value="1"/>
</dbReference>
<dbReference type="Pfam" id="PF00320">
    <property type="entry name" value="GATA"/>
    <property type="match status" value="1"/>
</dbReference>
<dbReference type="GO" id="GO:0006355">
    <property type="term" value="P:regulation of DNA-templated transcription"/>
    <property type="evidence" value="ECO:0007669"/>
    <property type="project" value="InterPro"/>
</dbReference>
<dbReference type="GO" id="GO:0008270">
    <property type="term" value="F:zinc ion binding"/>
    <property type="evidence" value="ECO:0007669"/>
    <property type="project" value="UniProtKB-KW"/>
</dbReference>
<feature type="domain" description="GATA-type" evidence="12">
    <location>
        <begin position="251"/>
        <end position="283"/>
    </location>
</feature>
<evidence type="ECO:0000256" key="6">
    <source>
        <dbReference type="ARBA" id="ARBA00023015"/>
    </source>
</evidence>
<keyword evidence="8" id="KW-0010">Activator</keyword>
<gene>
    <name evidence="13" type="ORF">GOBAR_AA09740</name>
</gene>
<dbReference type="Gene3D" id="3.30.50.10">
    <property type="entry name" value="Erythroid Transcription Factor GATA-1, subunit A"/>
    <property type="match status" value="1"/>
</dbReference>
<keyword evidence="4 11" id="KW-0863">Zinc-finger</keyword>
<dbReference type="PANTHER" id="PTHR45658:SF51">
    <property type="entry name" value="GATA TRANSCRIPTION FACTOR 8"/>
    <property type="match status" value="1"/>
</dbReference>
<dbReference type="PROSITE" id="PS00344">
    <property type="entry name" value="GATA_ZN_FINGER_1"/>
    <property type="match status" value="1"/>
</dbReference>
<evidence type="ECO:0000256" key="8">
    <source>
        <dbReference type="ARBA" id="ARBA00023159"/>
    </source>
</evidence>
<dbReference type="InterPro" id="IPR013088">
    <property type="entry name" value="Znf_NHR/GATA"/>
</dbReference>
<evidence type="ECO:0000256" key="11">
    <source>
        <dbReference type="PROSITE-ProRule" id="PRU00094"/>
    </source>
</evidence>
<evidence type="ECO:0000256" key="5">
    <source>
        <dbReference type="ARBA" id="ARBA00022833"/>
    </source>
</evidence>
<evidence type="ECO:0000256" key="4">
    <source>
        <dbReference type="ARBA" id="ARBA00022771"/>
    </source>
</evidence>
<accession>A0A2P5Y5T8</accession>
<dbReference type="GO" id="GO:0030154">
    <property type="term" value="P:cell differentiation"/>
    <property type="evidence" value="ECO:0007669"/>
    <property type="project" value="TreeGrafter"/>
</dbReference>
<dbReference type="SUPFAM" id="SSF57716">
    <property type="entry name" value="Glucocorticoid receptor-like (DNA-binding domain)"/>
    <property type="match status" value="1"/>
</dbReference>
<evidence type="ECO:0000259" key="12">
    <source>
        <dbReference type="PROSITE" id="PS50114"/>
    </source>
</evidence>
<dbReference type="OrthoDB" id="2162994at2759"/>